<evidence type="ECO:0000313" key="7">
    <source>
        <dbReference type="EMBL" id="PWE16590.1"/>
    </source>
</evidence>
<dbReference type="InterPro" id="IPR058637">
    <property type="entry name" value="YknX-like_C"/>
</dbReference>
<dbReference type="InterPro" id="IPR050465">
    <property type="entry name" value="UPF0194_transport"/>
</dbReference>
<feature type="coiled-coil region" evidence="3">
    <location>
        <begin position="108"/>
        <end position="173"/>
    </location>
</feature>
<dbReference type="AlphaFoldDB" id="A0A2U2BRF3"/>
<feature type="transmembrane region" description="Helical" evidence="4">
    <location>
        <begin position="7"/>
        <end position="26"/>
    </location>
</feature>
<feature type="domain" description="Multidrug resistance protein MdtA-like alpha-helical hairpin" evidence="5">
    <location>
        <begin position="118"/>
        <end position="174"/>
    </location>
</feature>
<sequence length="398" mass="43231">MKLRFRTVFWSAAGVIVAALIVYAFLPRPVLADFAVVERGDLVVRVRDEGYTRVREVYVVSAPVGGRLLRVDPEAGDAVEAGATLANILPSDPAFLDVRSQAEARAALRSAEAAMGFAEAELERAEAEAEFARTEMNRIQTLFERGTVSQGALDRARLQLRSAEAALNTARANVRMRAAERDAAQARLVEPGQNGEVEGVVEVASPIAGEVLRVVQESESVVQPGQPILELGDPRDLEIVAELLSTDAVRVEEGAPAMIEDWGGEDPLRAQVRRVEPYGFLKVSALGVEEQRVNVILDLVDPPEQWASLGHGYRVEPAIEVWRGEDVVRAPSAALFRHEGGWAAFVVENGRARLRAVEIGRTNGVHARVVSGLEPGDTLILYPSDRIEDGVAVEEREA</sequence>
<protein>
    <submittedName>
        <fullName evidence="7">Efflux transporter periplasmic adaptor subunit</fullName>
    </submittedName>
</protein>
<dbReference type="Gene3D" id="2.40.420.20">
    <property type="match status" value="1"/>
</dbReference>
<comment type="subcellular location">
    <subcellularLocation>
        <location evidence="1">Cell envelope</location>
    </subcellularLocation>
</comment>
<dbReference type="PANTHER" id="PTHR32347">
    <property type="entry name" value="EFFLUX SYSTEM COMPONENT YKNX-RELATED"/>
    <property type="match status" value="1"/>
</dbReference>
<evidence type="ECO:0000256" key="2">
    <source>
        <dbReference type="ARBA" id="ARBA00023054"/>
    </source>
</evidence>
<dbReference type="Pfam" id="PF25876">
    <property type="entry name" value="HH_MFP_RND"/>
    <property type="match status" value="1"/>
</dbReference>
<dbReference type="GO" id="GO:0030313">
    <property type="term" value="C:cell envelope"/>
    <property type="evidence" value="ECO:0007669"/>
    <property type="project" value="UniProtKB-SubCell"/>
</dbReference>
<dbReference type="InterPro" id="IPR058624">
    <property type="entry name" value="MdtA-like_HH"/>
</dbReference>
<name>A0A2U2BRF3_9PROT</name>
<dbReference type="SUPFAM" id="SSF111369">
    <property type="entry name" value="HlyD-like secretion proteins"/>
    <property type="match status" value="1"/>
</dbReference>
<dbReference type="Proteomes" id="UP000245168">
    <property type="component" value="Unassembled WGS sequence"/>
</dbReference>
<dbReference type="RefSeq" id="WP_109253744.1">
    <property type="nucleotide sequence ID" value="NZ_QEXV01000006.1"/>
</dbReference>
<dbReference type="Pfam" id="PF25989">
    <property type="entry name" value="YknX_C"/>
    <property type="match status" value="1"/>
</dbReference>
<dbReference type="Gene3D" id="1.10.287.470">
    <property type="entry name" value="Helix hairpin bin"/>
    <property type="match status" value="1"/>
</dbReference>
<dbReference type="OrthoDB" id="9791520at2"/>
<evidence type="ECO:0000256" key="1">
    <source>
        <dbReference type="ARBA" id="ARBA00004196"/>
    </source>
</evidence>
<proteinExistence type="predicted"/>
<gene>
    <name evidence="7" type="ORF">DDZ18_12550</name>
</gene>
<dbReference type="EMBL" id="QEXV01000006">
    <property type="protein sequence ID" value="PWE16590.1"/>
    <property type="molecule type" value="Genomic_DNA"/>
</dbReference>
<feature type="domain" description="YknX-like C-terminal permuted SH3-like" evidence="6">
    <location>
        <begin position="329"/>
        <end position="394"/>
    </location>
</feature>
<evidence type="ECO:0000259" key="5">
    <source>
        <dbReference type="Pfam" id="PF25876"/>
    </source>
</evidence>
<keyword evidence="4" id="KW-1133">Transmembrane helix</keyword>
<keyword evidence="8" id="KW-1185">Reference proteome</keyword>
<keyword evidence="4" id="KW-0812">Transmembrane</keyword>
<organism evidence="7 8">
    <name type="scientific">Marinicauda salina</name>
    <dbReference type="NCBI Taxonomy" id="2135793"/>
    <lineage>
        <taxon>Bacteria</taxon>
        <taxon>Pseudomonadati</taxon>
        <taxon>Pseudomonadota</taxon>
        <taxon>Alphaproteobacteria</taxon>
        <taxon>Maricaulales</taxon>
        <taxon>Maricaulaceae</taxon>
        <taxon>Marinicauda</taxon>
    </lineage>
</organism>
<evidence type="ECO:0000256" key="3">
    <source>
        <dbReference type="SAM" id="Coils"/>
    </source>
</evidence>
<comment type="caution">
    <text evidence="7">The sequence shown here is derived from an EMBL/GenBank/DDBJ whole genome shotgun (WGS) entry which is preliminary data.</text>
</comment>
<evidence type="ECO:0000256" key="4">
    <source>
        <dbReference type="SAM" id="Phobius"/>
    </source>
</evidence>
<dbReference type="Gene3D" id="2.40.50.100">
    <property type="match status" value="1"/>
</dbReference>
<evidence type="ECO:0000313" key="8">
    <source>
        <dbReference type="Proteomes" id="UP000245168"/>
    </source>
</evidence>
<keyword evidence="2 3" id="KW-0175">Coiled coil</keyword>
<keyword evidence="4" id="KW-0472">Membrane</keyword>
<reference evidence="8" key="1">
    <citation type="submission" date="2018-05" db="EMBL/GenBank/DDBJ databases">
        <authorList>
            <person name="Liu B.-T."/>
        </authorList>
    </citation>
    <scope>NUCLEOTIDE SEQUENCE [LARGE SCALE GENOMIC DNA]</scope>
    <source>
        <strain evidence="8">WD6-1</strain>
    </source>
</reference>
<evidence type="ECO:0000259" key="6">
    <source>
        <dbReference type="Pfam" id="PF25989"/>
    </source>
</evidence>
<dbReference type="PANTHER" id="PTHR32347:SF29">
    <property type="entry name" value="UPF0194 MEMBRANE PROTEIN YBHG"/>
    <property type="match status" value="1"/>
</dbReference>
<accession>A0A2U2BRF3</accession>